<evidence type="ECO:0000313" key="2">
    <source>
        <dbReference type="Proteomes" id="UP000438106"/>
    </source>
</evidence>
<keyword evidence="2" id="KW-1185">Reference proteome</keyword>
<accession>A0A7X3FPM4</accession>
<reference evidence="1 2" key="1">
    <citation type="submission" date="2019-12" db="EMBL/GenBank/DDBJ databases">
        <title>Devosia maris sp. nov., isolated from the deep seawater.</title>
        <authorList>
            <person name="Liu Y."/>
        </authorList>
    </citation>
    <scope>NUCLEOTIDE SEQUENCE [LARGE SCALE GENOMIC DNA]</scope>
    <source>
        <strain evidence="1 2">L53-10-65</strain>
    </source>
</reference>
<sequence>MAKTTPRIQLDPDLLDLVDAMSRVSGESRSVIVDRAVRHLAFSDESNSALRDIAASSAKGLAEISGKIDAIGSTIVLLLDQQLASIDEG</sequence>
<dbReference type="Proteomes" id="UP000438106">
    <property type="component" value="Unassembled WGS sequence"/>
</dbReference>
<protein>
    <submittedName>
        <fullName evidence="1">Ribbon-helix-helix protein, CopG family</fullName>
    </submittedName>
</protein>
<gene>
    <name evidence="1" type="ORF">GO014_05415</name>
</gene>
<organism evidence="1 2">
    <name type="scientific">Devosia marina</name>
    <dbReference type="NCBI Taxonomy" id="2683198"/>
    <lineage>
        <taxon>Bacteria</taxon>
        <taxon>Pseudomonadati</taxon>
        <taxon>Pseudomonadota</taxon>
        <taxon>Alphaproteobacteria</taxon>
        <taxon>Hyphomicrobiales</taxon>
        <taxon>Devosiaceae</taxon>
        <taxon>Devosia</taxon>
    </lineage>
</organism>
<dbReference type="AlphaFoldDB" id="A0A7X3FPM4"/>
<dbReference type="GO" id="GO:0006355">
    <property type="term" value="P:regulation of DNA-templated transcription"/>
    <property type="evidence" value="ECO:0007669"/>
    <property type="project" value="InterPro"/>
</dbReference>
<evidence type="ECO:0000313" key="1">
    <source>
        <dbReference type="EMBL" id="MVS98457.1"/>
    </source>
</evidence>
<dbReference type="EMBL" id="WQRF01000001">
    <property type="protein sequence ID" value="MVS98457.1"/>
    <property type="molecule type" value="Genomic_DNA"/>
</dbReference>
<comment type="caution">
    <text evidence="1">The sequence shown here is derived from an EMBL/GenBank/DDBJ whole genome shotgun (WGS) entry which is preliminary data.</text>
</comment>
<dbReference type="RefSeq" id="WP_157289387.1">
    <property type="nucleotide sequence ID" value="NZ_WQRF01000001.1"/>
</dbReference>
<name>A0A7X3FPM4_9HYPH</name>
<proteinExistence type="predicted"/>